<keyword evidence="5" id="KW-1185">Reference proteome</keyword>
<keyword evidence="1" id="KW-0378">Hydrolase</keyword>
<gene>
    <name evidence="4" type="ORF">C9374_000416</name>
</gene>
<dbReference type="InterPro" id="IPR029058">
    <property type="entry name" value="AB_hydrolase_fold"/>
</dbReference>
<dbReference type="Gene3D" id="3.40.50.1820">
    <property type="entry name" value="alpha/beta hydrolase"/>
    <property type="match status" value="1"/>
</dbReference>
<feature type="domain" description="Alpha/beta hydrolase fold-3" evidence="3">
    <location>
        <begin position="78"/>
        <end position="274"/>
    </location>
</feature>
<dbReference type="SUPFAM" id="SSF53474">
    <property type="entry name" value="alpha/beta-Hydrolases"/>
    <property type="match status" value="1"/>
</dbReference>
<feature type="coiled-coil region" evidence="2">
    <location>
        <begin position="263"/>
        <end position="290"/>
    </location>
</feature>
<dbReference type="InterPro" id="IPR050300">
    <property type="entry name" value="GDXG_lipolytic_enzyme"/>
</dbReference>
<dbReference type="Pfam" id="PF07859">
    <property type="entry name" value="Abhydrolase_3"/>
    <property type="match status" value="1"/>
</dbReference>
<proteinExistence type="predicted"/>
<evidence type="ECO:0000313" key="4">
    <source>
        <dbReference type="EMBL" id="KAG2388252.1"/>
    </source>
</evidence>
<evidence type="ECO:0000256" key="2">
    <source>
        <dbReference type="SAM" id="Coils"/>
    </source>
</evidence>
<dbReference type="GeneID" id="68092878"/>
<dbReference type="Proteomes" id="UP000816034">
    <property type="component" value="Unassembled WGS sequence"/>
</dbReference>
<dbReference type="GO" id="GO:0016787">
    <property type="term" value="F:hydrolase activity"/>
    <property type="evidence" value="ECO:0007669"/>
    <property type="project" value="UniProtKB-KW"/>
</dbReference>
<dbReference type="AlphaFoldDB" id="A0AA88GSU9"/>
<evidence type="ECO:0000259" key="3">
    <source>
        <dbReference type="Pfam" id="PF07859"/>
    </source>
</evidence>
<protein>
    <recommendedName>
        <fullName evidence="3">Alpha/beta hydrolase fold-3 domain-containing protein</fullName>
    </recommendedName>
</protein>
<dbReference type="InterPro" id="IPR013094">
    <property type="entry name" value="AB_hydrolase_3"/>
</dbReference>
<dbReference type="PANTHER" id="PTHR48081">
    <property type="entry name" value="AB HYDROLASE SUPERFAMILY PROTEIN C4A8.06C"/>
    <property type="match status" value="1"/>
</dbReference>
<sequence length="341" mass="39726">MIGMVQRLWFHSKVFFNRHLVGSLAYYIARFKSPNAYHFKQYFIPNRYDHEQTAQRVLVYFPRSSSPNTNNHSSNIYINIHPGGFVSGYPEDCSEFCDLVAQELNCIVVAPQYGLAPEYPFPKGLYDCLNAVEWSLQEFGNEQNPRLIKLAVGGFSAGGNLAFGLAQLIVSKNIPLECLISFYPPMNFTSQSKSTFQTTNPLKRCVYYEAYLQAIIERVECEMLSQEEIEKLLQDPLLSPSYASIEMLPRSVMLIAAQYDPNIADMEQFMNTMRIRYEELENNRLNHTQNSRPYRFYGEVYERVFHGWNFIPEFLLRNDGTQKKWHAYQQALDELERVFKI</sequence>
<name>A0AA88GSU9_NAELO</name>
<evidence type="ECO:0000256" key="1">
    <source>
        <dbReference type="ARBA" id="ARBA00022801"/>
    </source>
</evidence>
<dbReference type="EMBL" id="PYSW02000010">
    <property type="protein sequence ID" value="KAG2388252.1"/>
    <property type="molecule type" value="Genomic_DNA"/>
</dbReference>
<organism evidence="4 5">
    <name type="scientific">Naegleria lovaniensis</name>
    <name type="common">Amoeba</name>
    <dbReference type="NCBI Taxonomy" id="51637"/>
    <lineage>
        <taxon>Eukaryota</taxon>
        <taxon>Discoba</taxon>
        <taxon>Heterolobosea</taxon>
        <taxon>Tetramitia</taxon>
        <taxon>Eutetramitia</taxon>
        <taxon>Vahlkampfiidae</taxon>
        <taxon>Naegleria</taxon>
    </lineage>
</organism>
<evidence type="ECO:0000313" key="5">
    <source>
        <dbReference type="Proteomes" id="UP000816034"/>
    </source>
</evidence>
<accession>A0AA88GSU9</accession>
<dbReference type="RefSeq" id="XP_044552244.1">
    <property type="nucleotide sequence ID" value="XM_044693768.1"/>
</dbReference>
<reference evidence="4 5" key="1">
    <citation type="journal article" date="2018" name="BMC Genomics">
        <title>The genome of Naegleria lovaniensis, the basis for a comparative approach to unravel pathogenicity factors of the human pathogenic amoeba N. fowleri.</title>
        <authorList>
            <person name="Liechti N."/>
            <person name="Schurch N."/>
            <person name="Bruggmann R."/>
            <person name="Wittwer M."/>
        </authorList>
    </citation>
    <scope>NUCLEOTIDE SEQUENCE [LARGE SCALE GENOMIC DNA]</scope>
    <source>
        <strain evidence="4 5">ATCC 30569</strain>
    </source>
</reference>
<comment type="caution">
    <text evidence="4">The sequence shown here is derived from an EMBL/GenBank/DDBJ whole genome shotgun (WGS) entry which is preliminary data.</text>
</comment>
<keyword evidence="2" id="KW-0175">Coiled coil</keyword>